<evidence type="ECO:0000313" key="1">
    <source>
        <dbReference type="EMBL" id="KAA6306113.1"/>
    </source>
</evidence>
<accession>A0A5J4PC84</accession>
<dbReference type="AlphaFoldDB" id="A0A5J4PC84"/>
<comment type="caution">
    <text evidence="1">The sequence shown here is derived from an EMBL/GenBank/DDBJ whole genome shotgun (WGS) entry which is preliminary data.</text>
</comment>
<dbReference type="EMBL" id="SNRY01010161">
    <property type="protein sequence ID" value="KAA6306113.1"/>
    <property type="molecule type" value="Genomic_DNA"/>
</dbReference>
<sequence>MQERFDTLIRSMRDSISRANTASGGIGEKRYPGVEAKLTRIGKVAESIRFYNHLNSRTFTYPINGAEEFELTGKCFVLIDNLLYPLLYFLYYFPKSLCL</sequence>
<name>A0A5J4PC84_9ZZZZ</name>
<gene>
    <name evidence="1" type="ORF">EZS27_042231</name>
</gene>
<organism evidence="1">
    <name type="scientific">termite gut metagenome</name>
    <dbReference type="NCBI Taxonomy" id="433724"/>
    <lineage>
        <taxon>unclassified sequences</taxon>
        <taxon>metagenomes</taxon>
        <taxon>organismal metagenomes</taxon>
    </lineage>
</organism>
<proteinExistence type="predicted"/>
<reference evidence="1" key="1">
    <citation type="submission" date="2019-03" db="EMBL/GenBank/DDBJ databases">
        <title>Single cell metagenomics reveals metabolic interactions within the superorganism composed of flagellate Streblomastix strix and complex community of Bacteroidetes bacteria on its surface.</title>
        <authorList>
            <person name="Treitli S.C."/>
            <person name="Kolisko M."/>
            <person name="Husnik F."/>
            <person name="Keeling P."/>
            <person name="Hampl V."/>
        </authorList>
    </citation>
    <scope>NUCLEOTIDE SEQUENCE</scope>
    <source>
        <strain evidence="1">STM</strain>
    </source>
</reference>
<protein>
    <submittedName>
        <fullName evidence="1">Uncharacterized protein</fullName>
    </submittedName>
</protein>